<sequence>MFNQLKIKTDSVNINSLIGTVAVIALTRIFLSSAPANAASITYSRWANIGPQTIGDGDNGKFTLKITDGEDVGQKGKALFQFSSNTLADANYISTVYFQDKGGLFATTTTTTTTTAKNGKTTTTTTTKYNASVSTTFSDAAANTSSLSGLDFAYGTATLSQGNSIGFNTSFSFDKAGSGGNKSSISPGETLGILVDLSAGKTFNDILNSLTQNDNLIVAAHIIGYANSRSDGFYYGNPFAKGTTPPAGTDSPVFYDTYKTTSDPNPATVASAPSDTVTPPSSSAVPEPFTILGSATALGLGASFKRRLAKATKGE</sequence>
<proteinExistence type="predicted"/>
<feature type="compositionally biased region" description="Polar residues" evidence="1">
    <location>
        <begin position="271"/>
        <end position="284"/>
    </location>
</feature>
<keyword evidence="2" id="KW-0472">Membrane</keyword>
<keyword evidence="2" id="KW-0812">Transmembrane</keyword>
<dbReference type="Proteomes" id="UP001065613">
    <property type="component" value="Chromosome"/>
</dbReference>
<name>A0A977PW04_9CYAN</name>
<reference evidence="3" key="1">
    <citation type="submission" date="2021-04" db="EMBL/GenBank/DDBJ databases">
        <title>Genome sequence of Woronichinia naegeliana from Washington state freshwater lake bloom.</title>
        <authorList>
            <person name="Dreher T.W."/>
        </authorList>
    </citation>
    <scope>NUCLEOTIDE SEQUENCE</scope>
    <source>
        <strain evidence="3">WA131</strain>
    </source>
</reference>
<dbReference type="KEGG" id="wna:KA717_35220"/>
<dbReference type="EMBL" id="CP073041">
    <property type="protein sequence ID" value="UXE60703.1"/>
    <property type="molecule type" value="Genomic_DNA"/>
</dbReference>
<evidence type="ECO:0000313" key="3">
    <source>
        <dbReference type="EMBL" id="UXE60703.1"/>
    </source>
</evidence>
<feature type="transmembrane region" description="Helical" evidence="2">
    <location>
        <begin position="12"/>
        <end position="31"/>
    </location>
</feature>
<feature type="region of interest" description="Disordered" evidence="1">
    <location>
        <begin position="264"/>
        <end position="285"/>
    </location>
</feature>
<keyword evidence="2" id="KW-1133">Transmembrane helix</keyword>
<evidence type="ECO:0000256" key="2">
    <source>
        <dbReference type="SAM" id="Phobius"/>
    </source>
</evidence>
<dbReference type="InterPro" id="IPR026374">
    <property type="entry name" value="Cyano_PEP"/>
</dbReference>
<dbReference type="AlphaFoldDB" id="A0A977PW04"/>
<organism evidence="3">
    <name type="scientific">Woronichinia naegeliana WA131</name>
    <dbReference type="NCBI Taxonomy" id="2824559"/>
    <lineage>
        <taxon>Bacteria</taxon>
        <taxon>Bacillati</taxon>
        <taxon>Cyanobacteriota</taxon>
        <taxon>Cyanophyceae</taxon>
        <taxon>Synechococcales</taxon>
        <taxon>Coelosphaeriaceae</taxon>
        <taxon>Woronichinia</taxon>
    </lineage>
</organism>
<accession>A0A977PW04</accession>
<dbReference type="NCBIfam" id="TIGR04155">
    <property type="entry name" value="cyano_PEP"/>
    <property type="match status" value="1"/>
</dbReference>
<evidence type="ECO:0000256" key="1">
    <source>
        <dbReference type="SAM" id="MobiDB-lite"/>
    </source>
</evidence>
<protein>
    <submittedName>
        <fullName evidence="3">PEP-CTERM sorting domain-containing protein</fullName>
    </submittedName>
</protein>
<gene>
    <name evidence="3" type="ORF">KA717_35220</name>
</gene>